<dbReference type="Proteomes" id="UP000008986">
    <property type="component" value="Segment"/>
</dbReference>
<dbReference type="GeneID" id="8684016"/>
<accession>C9DG40</accession>
<dbReference type="RefSeq" id="YP_003358923.1">
    <property type="nucleotide sequence ID" value="NC_013697.1"/>
</dbReference>
<gene>
    <name evidence="1" type="primary">69</name>
</gene>
<reference evidence="2" key="1">
    <citation type="submission" date="2009-07" db="EMBL/GenBank/DDBJ databases">
        <authorList>
            <person name="Kropinski A.M."/>
            <person name="Villegas A."/>
            <person name="Lingohr E.J."/>
        </authorList>
    </citation>
    <scope>NUCLEOTIDE SEQUENCE [LARGE SCALE GENOMIC DNA]</scope>
</reference>
<organism evidence="1 2">
    <name type="scientific">Delftia phage PhiW-14</name>
    <name type="common">Deftia acidovorans bacteriophage phiW-14</name>
    <dbReference type="NCBI Taxonomy" id="665032"/>
    <lineage>
        <taxon>Viruses</taxon>
        <taxon>Duplodnaviria</taxon>
        <taxon>Heunggongvirae</taxon>
        <taxon>Uroviricota</taxon>
        <taxon>Caudoviricetes</taxon>
        <taxon>Ionavirus</taxon>
        <taxon>Ionavirus W14</taxon>
    </lineage>
</organism>
<name>C9DG40_BPW14</name>
<dbReference type="KEGG" id="vg:8684016"/>
<organismHost>
    <name type="scientific">Delftia acidovorans</name>
    <name type="common">Pseudomonas acidovorans</name>
    <name type="synonym">Comamonas acidovorans</name>
    <dbReference type="NCBI Taxonomy" id="80866"/>
</organismHost>
<evidence type="ECO:0000313" key="1">
    <source>
        <dbReference type="EMBL" id="ACV50091.1"/>
    </source>
</evidence>
<protein>
    <submittedName>
        <fullName evidence="1">Uncharacterized protein</fullName>
    </submittedName>
</protein>
<sequence>MTTLIAKPGLIAVPESVIQDIGRREECLLLPKITNGSGQMRRLAIGEVTSAVRAANGDIIFEVDIREGQLAVLPGTEVTYDLMLQPADLNWFKRLVNWIKPGHFPEHEVVSINFINLK</sequence>
<dbReference type="EMBL" id="GQ357915">
    <property type="protein sequence ID" value="ACV50091.1"/>
    <property type="molecule type" value="Genomic_DNA"/>
</dbReference>
<keyword evidence="2" id="KW-1185">Reference proteome</keyword>
<proteinExistence type="predicted"/>
<evidence type="ECO:0000313" key="2">
    <source>
        <dbReference type="Proteomes" id="UP000008986"/>
    </source>
</evidence>